<organism evidence="2 3">
    <name type="scientific">Acrocarpospora pleiomorpha</name>
    <dbReference type="NCBI Taxonomy" id="90975"/>
    <lineage>
        <taxon>Bacteria</taxon>
        <taxon>Bacillati</taxon>
        <taxon>Actinomycetota</taxon>
        <taxon>Actinomycetes</taxon>
        <taxon>Streptosporangiales</taxon>
        <taxon>Streptosporangiaceae</taxon>
        <taxon>Acrocarpospora</taxon>
    </lineage>
</organism>
<dbReference type="EMBL" id="BLAF01000033">
    <property type="protein sequence ID" value="GES22716.1"/>
    <property type="molecule type" value="Genomic_DNA"/>
</dbReference>
<accession>A0A5M3XPP7</accession>
<dbReference type="AlphaFoldDB" id="A0A5M3XPP7"/>
<feature type="transmembrane region" description="Helical" evidence="1">
    <location>
        <begin position="7"/>
        <end position="25"/>
    </location>
</feature>
<gene>
    <name evidence="2" type="ORF">Aple_056150</name>
</gene>
<reference evidence="2 3" key="1">
    <citation type="submission" date="2019-10" db="EMBL/GenBank/DDBJ databases">
        <title>Whole genome shotgun sequence of Acrocarpospora pleiomorpha NBRC 16267.</title>
        <authorList>
            <person name="Ichikawa N."/>
            <person name="Kimura A."/>
            <person name="Kitahashi Y."/>
            <person name="Komaki H."/>
            <person name="Oguchi A."/>
        </authorList>
    </citation>
    <scope>NUCLEOTIDE SEQUENCE [LARGE SCALE GENOMIC DNA]</scope>
    <source>
        <strain evidence="2 3">NBRC 16267</strain>
    </source>
</reference>
<proteinExistence type="predicted"/>
<keyword evidence="1" id="KW-0472">Membrane</keyword>
<evidence type="ECO:0000256" key="1">
    <source>
        <dbReference type="SAM" id="Phobius"/>
    </source>
</evidence>
<dbReference type="RefSeq" id="WP_344317620.1">
    <property type="nucleotide sequence ID" value="NZ_BAAAHM010000029.1"/>
</dbReference>
<protein>
    <submittedName>
        <fullName evidence="2">Uncharacterized protein</fullName>
    </submittedName>
</protein>
<comment type="caution">
    <text evidence="2">The sequence shown here is derived from an EMBL/GenBank/DDBJ whole genome shotgun (WGS) entry which is preliminary data.</text>
</comment>
<dbReference type="Proteomes" id="UP000377595">
    <property type="component" value="Unassembled WGS sequence"/>
</dbReference>
<feature type="transmembrane region" description="Helical" evidence="1">
    <location>
        <begin position="31"/>
        <end position="52"/>
    </location>
</feature>
<name>A0A5M3XPP7_9ACTN</name>
<evidence type="ECO:0000313" key="3">
    <source>
        <dbReference type="Proteomes" id="UP000377595"/>
    </source>
</evidence>
<sequence length="291" mass="31594">MAKGNAGWAPAILILLGVVGLAGIADQTGATGARIIFVVVTCLAVAGVIYLVKSGYFRRIPSGVNYILAIEREHVRNSVHLVLDPTLTADEHLAVVDGFIPRLLAQGRPHAFHGPYRDRFVEINQLTGESQALLSRAERAAAVIGDSQVKRAGLLDAVANDVVLPQQIWEIARLLRMQSHLQYEQHRAREGVVTAELSAVLEPQQAALQRSVDSVTSRVEGLERYAYRVQEADAALRAREALRNNDKYLALLAHTDDTEGLAQLTSQADVLERTVASSIQEAVEAGQTLSL</sequence>
<keyword evidence="3" id="KW-1185">Reference proteome</keyword>
<evidence type="ECO:0000313" key="2">
    <source>
        <dbReference type="EMBL" id="GES22716.1"/>
    </source>
</evidence>
<keyword evidence="1" id="KW-0812">Transmembrane</keyword>
<keyword evidence="1" id="KW-1133">Transmembrane helix</keyword>